<feature type="signal peptide" evidence="3">
    <location>
        <begin position="1"/>
        <end position="41"/>
    </location>
</feature>
<feature type="domain" description="DUF7933" evidence="5">
    <location>
        <begin position="425"/>
        <end position="531"/>
    </location>
</feature>
<feature type="region of interest" description="Disordered" evidence="1">
    <location>
        <begin position="55"/>
        <end position="145"/>
    </location>
</feature>
<keyword evidence="3" id="KW-0732">Signal</keyword>
<feature type="compositionally biased region" description="Pro residues" evidence="1">
    <location>
        <begin position="72"/>
        <end position="81"/>
    </location>
</feature>
<keyword evidence="2" id="KW-1133">Transmembrane helix</keyword>
<evidence type="ECO:0000259" key="5">
    <source>
        <dbReference type="Pfam" id="PF25564"/>
    </source>
</evidence>
<evidence type="ECO:0000256" key="3">
    <source>
        <dbReference type="SAM" id="SignalP"/>
    </source>
</evidence>
<feature type="chain" id="PRO_5045958114" evidence="3">
    <location>
        <begin position="42"/>
        <end position="1442"/>
    </location>
</feature>
<dbReference type="EMBL" id="JAQZCI010000003">
    <property type="protein sequence ID" value="MDD7963147.1"/>
    <property type="molecule type" value="Genomic_DNA"/>
</dbReference>
<dbReference type="InterPro" id="IPR048834">
    <property type="entry name" value="SpaA_pre-album"/>
</dbReference>
<keyword evidence="2" id="KW-0472">Membrane</keyword>
<keyword evidence="7" id="KW-1185">Reference proteome</keyword>
<dbReference type="SUPFAM" id="SSF82171">
    <property type="entry name" value="DPP6 N-terminal domain-like"/>
    <property type="match status" value="1"/>
</dbReference>
<comment type="caution">
    <text evidence="6">The sequence shown here is derived from an EMBL/GenBank/DDBJ whole genome shotgun (WGS) entry which is preliminary data.</text>
</comment>
<evidence type="ECO:0000256" key="1">
    <source>
        <dbReference type="SAM" id="MobiDB-lite"/>
    </source>
</evidence>
<feature type="compositionally biased region" description="Low complexity" evidence="1">
    <location>
        <begin position="130"/>
        <end position="145"/>
    </location>
</feature>
<name>A0ABT5SK29_9MICO</name>
<accession>A0ABT5SK29</accession>
<dbReference type="Pfam" id="PF20674">
    <property type="entry name" value="SpaA_3"/>
    <property type="match status" value="3"/>
</dbReference>
<gene>
    <name evidence="6" type="ORF">PUW80_12395</name>
</gene>
<evidence type="ECO:0000256" key="2">
    <source>
        <dbReference type="SAM" id="Phobius"/>
    </source>
</evidence>
<reference evidence="6 7" key="1">
    <citation type="submission" date="2023-02" db="EMBL/GenBank/DDBJ databases">
        <title>Study of novel species of the Microbacterium genus.</title>
        <authorList>
            <person name="Arroyo-Herrera I."/>
            <person name="Roman-Ponce B."/>
            <person name="Vasquez-Murrieta M.S."/>
        </authorList>
    </citation>
    <scope>NUCLEOTIDE SEQUENCE [LARGE SCALE GENOMIC DNA]</scope>
    <source>
        <strain evidence="6 7">NE1TT3</strain>
    </source>
</reference>
<protein>
    <submittedName>
        <fullName evidence="6">LPXTG cell wall anchor domain-containing protein</fullName>
    </submittedName>
</protein>
<dbReference type="InterPro" id="IPR057693">
    <property type="entry name" value="DUF7933"/>
</dbReference>
<dbReference type="Pfam" id="PF25564">
    <property type="entry name" value="DUF7933"/>
    <property type="match status" value="1"/>
</dbReference>
<feature type="compositionally biased region" description="Low complexity" evidence="1">
    <location>
        <begin position="82"/>
        <end position="96"/>
    </location>
</feature>
<feature type="domain" description="SpaA-like prealbumin fold" evidence="4">
    <location>
        <begin position="1218"/>
        <end position="1282"/>
    </location>
</feature>
<feature type="compositionally biased region" description="Low complexity" evidence="1">
    <location>
        <begin position="58"/>
        <end position="71"/>
    </location>
</feature>
<keyword evidence="2" id="KW-0812">Transmembrane</keyword>
<dbReference type="PANTHER" id="PTHR24216:SF65">
    <property type="entry name" value="PAXILLIN-LIKE PROTEIN 1"/>
    <property type="match status" value="1"/>
</dbReference>
<dbReference type="NCBIfam" id="TIGR01167">
    <property type="entry name" value="LPXTG_anchor"/>
    <property type="match status" value="1"/>
</dbReference>
<proteinExistence type="predicted"/>
<evidence type="ECO:0000259" key="4">
    <source>
        <dbReference type="Pfam" id="PF20674"/>
    </source>
</evidence>
<sequence>MASIRRARAQRGARAHRIRGAAAYAAVAALTLGLLSTPVGAAAVPSAAAGSVDESVLPPASADAPAADATDAPPPPTPEPAPAATAAPDTGVADAPSPTPPDPADDTTPAPSPSPAPEGITPTPEPDPTVAPSTRATRAARAPPGEARIGILAAGVPEGPRPVWQESFEQGLTTTTPSGVTTYAANRFAASSGWAIGTNCTGVLVNFTATYPNASFCPTQTVLGVGQSSLAARETRRLADALGQLAAGVVGGTAANAPVNGSTSGTTGTQSNHALVALPYATVAGGTTVAQTNAAIGVTAAGSRYYTLRFDAAGAQCGTNNASLSLSLFTGTTTLLNAFPTPVVPCAATGSVFYSSPAQPTLGALGGVVDPAISPSARAATYTGTAASLLTPAQISAAQVRLTNTVTGTGSAFGIDNLRVLDVSPALDAAFSPSPAVATTPTTLTYTVTNTADLLAKTDWNFAATLPSGLVVAPAPGVGGTCTNVTGTAYSVTAAAGAGTITVAGGDLAAGQTTCTVTVTVVAAAAGTYSSGTVTAGGLIVSPAAPLTVQPATTVTVRKIITARTSPTDQFTLSVRSGTTVLGSATTSGTAADVQAAQVGPIAVPAGSTVTIHETASAGAGLGYGATYECVRSGTVIAAGTSPSGSLTMPAEQGAQVVCTFTNAPQQPRLQCDTNHYYAVTADGTLVQGDIVSGGVANVGTWNVGTNANALGISPGGETAYALQRSTDATDVAAILKWTPSGGFQTLAGTAYTTVGGGAEVPGSLVAGAVDPRTGRYVFGKYNGSAFHLWSFTESAPAASRYSYIGSFATTGSPDGNGDLAFDAAGNLYVLGASVDANGQSSAVIFTITAESLATASGGSLPVGATTSRTLTGLDATPAFGAANGIAFSPRGTAYVSSGTAAYEFDATTWARIPGSSRTTVAHTDLASCTSPSSITVLKNVVGRAAASDQFTLTLTNGATTVATTTTTGSATGRQTRQIGPVPAPVGATFSFSETMAAGSASAIGVYTVVNECWADGVRLSNAAATSGSVTIPNRQSVNVVCTLFNSPRPAASVTLTKQVLDPVTGTAAPAAGWTLGTTAVATTGTATVLPSEAPRQQTDAAGRAVWSVLFGSAASRATLTISEEQRTGFVFDRGSCTVNGAATPVTFTTSGSIVSASIPGVASSAVVACTIVNRPAANLSLTKVVSFGSAVPSDWVLSAAAPAGSTALAGPRGRSGTGAVSAVPVTPGIPYRLSESGPLTTYVQVGDWRCVDANGATVPVSAAGDVTLAAGADVTCSVTNATATLTVVKEVVGAQDGFRPADWTITATPDVFAGGTVPTQSRPGAAYAPGGNASSTFEVRPGHGYTLSEEPTRSGSRLAYQTLRLERLVGSTWTAVPSAAIVAPAPGENAVYRFVNAPVQPTTLPLTGGTGADAFFIAGAALLGLVAIAIFLRTMRRRRLM</sequence>
<dbReference type="RefSeq" id="WP_274264817.1">
    <property type="nucleotide sequence ID" value="NZ_JAQZCI010000003.1"/>
</dbReference>
<dbReference type="PANTHER" id="PTHR24216">
    <property type="entry name" value="PAXILLIN-RELATED"/>
    <property type="match status" value="1"/>
</dbReference>
<feature type="domain" description="SpaA-like prealbumin fold" evidence="4">
    <location>
        <begin position="554"/>
        <end position="665"/>
    </location>
</feature>
<dbReference type="Proteomes" id="UP001218170">
    <property type="component" value="Unassembled WGS sequence"/>
</dbReference>
<feature type="domain" description="SpaA-like prealbumin fold" evidence="4">
    <location>
        <begin position="935"/>
        <end position="1048"/>
    </location>
</feature>
<evidence type="ECO:0000313" key="7">
    <source>
        <dbReference type="Proteomes" id="UP001218170"/>
    </source>
</evidence>
<feature type="transmembrane region" description="Helical" evidence="2">
    <location>
        <begin position="1415"/>
        <end position="1433"/>
    </location>
</feature>
<organism evidence="6 7">
    <name type="scientific">Microbacterium thalli</name>
    <dbReference type="NCBI Taxonomy" id="3027921"/>
    <lineage>
        <taxon>Bacteria</taxon>
        <taxon>Bacillati</taxon>
        <taxon>Actinomycetota</taxon>
        <taxon>Actinomycetes</taxon>
        <taxon>Micrococcales</taxon>
        <taxon>Microbacteriaceae</taxon>
        <taxon>Microbacterium</taxon>
    </lineage>
</organism>
<evidence type="ECO:0000313" key="6">
    <source>
        <dbReference type="EMBL" id="MDD7963147.1"/>
    </source>
</evidence>